<dbReference type="EMBL" id="CP051685">
    <property type="protein sequence ID" value="QJE02336.1"/>
    <property type="molecule type" value="Genomic_DNA"/>
</dbReference>
<feature type="compositionally biased region" description="Basic and acidic residues" evidence="1">
    <location>
        <begin position="99"/>
        <end position="108"/>
    </location>
</feature>
<proteinExistence type="predicted"/>
<feature type="region of interest" description="Disordered" evidence="1">
    <location>
        <begin position="49"/>
        <end position="68"/>
    </location>
</feature>
<keyword evidence="3" id="KW-1185">Reference proteome</keyword>
<accession>A0A7Z2ZU66</accession>
<dbReference type="Proteomes" id="UP000502415">
    <property type="component" value="Chromosome"/>
</dbReference>
<evidence type="ECO:0000313" key="2">
    <source>
        <dbReference type="EMBL" id="QJE02336.1"/>
    </source>
</evidence>
<evidence type="ECO:0000256" key="1">
    <source>
        <dbReference type="SAM" id="MobiDB-lite"/>
    </source>
</evidence>
<sequence length="108" mass="11773">MIDGAVLYGMRRGDPAVPQALVRWRTVDAELDSGGRTLPVHIEGRSELADDAGRGQQAAHSPGQKAWRVKDVRITAMKPDEAAALRSPASPQPQVQARPQEEQTRTTH</sequence>
<protein>
    <submittedName>
        <fullName evidence="2">Uncharacterized protein</fullName>
    </submittedName>
</protein>
<dbReference type="AlphaFoldDB" id="A0A7Z2ZU66"/>
<dbReference type="RefSeq" id="WP_170204423.1">
    <property type="nucleotide sequence ID" value="NZ_CP051685.1"/>
</dbReference>
<gene>
    <name evidence="2" type="ORF">HH212_21835</name>
</gene>
<organism evidence="2 3">
    <name type="scientific">Massilia forsythiae</name>
    <dbReference type="NCBI Taxonomy" id="2728020"/>
    <lineage>
        <taxon>Bacteria</taxon>
        <taxon>Pseudomonadati</taxon>
        <taxon>Pseudomonadota</taxon>
        <taxon>Betaproteobacteria</taxon>
        <taxon>Burkholderiales</taxon>
        <taxon>Oxalobacteraceae</taxon>
        <taxon>Telluria group</taxon>
        <taxon>Massilia</taxon>
    </lineage>
</organism>
<feature type="region of interest" description="Disordered" evidence="1">
    <location>
        <begin position="79"/>
        <end position="108"/>
    </location>
</feature>
<name>A0A7Z2ZU66_9BURK</name>
<evidence type="ECO:0000313" key="3">
    <source>
        <dbReference type="Proteomes" id="UP000502415"/>
    </source>
</evidence>
<dbReference type="KEGG" id="mfy:HH212_21835"/>
<reference evidence="2 3" key="1">
    <citation type="submission" date="2020-04" db="EMBL/GenBank/DDBJ databases">
        <title>Genome sequencing of novel species.</title>
        <authorList>
            <person name="Heo J."/>
            <person name="Kim S.-J."/>
            <person name="Kim J.-S."/>
            <person name="Hong S.-B."/>
            <person name="Kwon S.-W."/>
        </authorList>
    </citation>
    <scope>NUCLEOTIDE SEQUENCE [LARGE SCALE GENOMIC DNA]</scope>
    <source>
        <strain evidence="2 3">GN2-R2</strain>
    </source>
</reference>